<dbReference type="AlphaFoldDB" id="A0A285VCS7"/>
<dbReference type="Proteomes" id="UP000219688">
    <property type="component" value="Unassembled WGS sequence"/>
</dbReference>
<dbReference type="RefSeq" id="WP_097186498.1">
    <property type="nucleotide sequence ID" value="NZ_OBQK01000001.1"/>
</dbReference>
<proteinExistence type="predicted"/>
<dbReference type="EMBL" id="OBQK01000001">
    <property type="protein sequence ID" value="SOC51747.1"/>
    <property type="molecule type" value="Genomic_DNA"/>
</dbReference>
<keyword evidence="2" id="KW-1185">Reference proteome</keyword>
<name>A0A285VCS7_9MICO</name>
<organism evidence="1 2">
    <name type="scientific">Ornithinimicrobium cerasi</name>
    <dbReference type="NCBI Taxonomy" id="2248773"/>
    <lineage>
        <taxon>Bacteria</taxon>
        <taxon>Bacillati</taxon>
        <taxon>Actinomycetota</taxon>
        <taxon>Actinomycetes</taxon>
        <taxon>Micrococcales</taxon>
        <taxon>Ornithinimicrobiaceae</taxon>
        <taxon>Ornithinimicrobium</taxon>
    </lineage>
</organism>
<reference evidence="2" key="1">
    <citation type="submission" date="2017-08" db="EMBL/GenBank/DDBJ databases">
        <authorList>
            <person name="Varghese N."/>
            <person name="Submissions S."/>
        </authorList>
    </citation>
    <scope>NUCLEOTIDE SEQUENCE [LARGE SCALE GENOMIC DNA]</scope>
    <source>
        <strain evidence="2">USBA17B2</strain>
    </source>
</reference>
<evidence type="ECO:0000313" key="1">
    <source>
        <dbReference type="EMBL" id="SOC51747.1"/>
    </source>
</evidence>
<gene>
    <name evidence="1" type="ORF">SAMN05421879_101297</name>
</gene>
<sequence>MDTGLRTRILTAIGTGTLLGVLGATGVAAFASEVEPAANVAAPGTCSEVTVGDFPQAEGRWFGLGALAAE</sequence>
<evidence type="ECO:0000313" key="2">
    <source>
        <dbReference type="Proteomes" id="UP000219688"/>
    </source>
</evidence>
<protein>
    <submittedName>
        <fullName evidence="1">Uncharacterized protein</fullName>
    </submittedName>
</protein>
<accession>A0A285VCS7</accession>